<dbReference type="CDD" id="cd03293">
    <property type="entry name" value="ABC_NrtD_SsuB_transporters"/>
    <property type="match status" value="1"/>
</dbReference>
<gene>
    <name evidence="5" type="ORF">SAMN02745751_01372</name>
</gene>
<dbReference type="PROSITE" id="PS50893">
    <property type="entry name" value="ABC_TRANSPORTER_2"/>
    <property type="match status" value="1"/>
</dbReference>
<organism evidence="5 6">
    <name type="scientific">Dethiosulfatibacter aminovorans DSM 17477</name>
    <dbReference type="NCBI Taxonomy" id="1121476"/>
    <lineage>
        <taxon>Bacteria</taxon>
        <taxon>Bacillati</taxon>
        <taxon>Bacillota</taxon>
        <taxon>Tissierellia</taxon>
        <taxon>Dethiosulfatibacter</taxon>
    </lineage>
</organism>
<dbReference type="STRING" id="1121476.SAMN02745751_01372"/>
<feature type="domain" description="ABC transporter" evidence="4">
    <location>
        <begin position="7"/>
        <end position="238"/>
    </location>
</feature>
<dbReference type="OrthoDB" id="9801958at2"/>
<accession>A0A1M6F6R6</accession>
<keyword evidence="1" id="KW-0813">Transport</keyword>
<dbReference type="InterPro" id="IPR003593">
    <property type="entry name" value="AAA+_ATPase"/>
</dbReference>
<keyword evidence="3 5" id="KW-0067">ATP-binding</keyword>
<dbReference type="GO" id="GO:0005524">
    <property type="term" value="F:ATP binding"/>
    <property type="evidence" value="ECO:0007669"/>
    <property type="project" value="UniProtKB-KW"/>
</dbReference>
<evidence type="ECO:0000256" key="1">
    <source>
        <dbReference type="ARBA" id="ARBA00022448"/>
    </source>
</evidence>
<dbReference type="Gene3D" id="3.40.50.300">
    <property type="entry name" value="P-loop containing nucleotide triphosphate hydrolases"/>
    <property type="match status" value="1"/>
</dbReference>
<dbReference type="PANTHER" id="PTHR42781">
    <property type="entry name" value="SPERMIDINE/PUTRESCINE IMPORT ATP-BINDING PROTEIN POTA"/>
    <property type="match status" value="1"/>
</dbReference>
<keyword evidence="6" id="KW-1185">Reference proteome</keyword>
<proteinExistence type="predicted"/>
<protein>
    <submittedName>
        <fullName evidence="5">NitT/TauT family transport system ATP-binding protein</fullName>
    </submittedName>
</protein>
<dbReference type="PANTHER" id="PTHR42781:SF8">
    <property type="entry name" value="BICARBONATE TRANSPORT ATP-BINDING PROTEIN CMPC"/>
    <property type="match status" value="1"/>
</dbReference>
<dbReference type="InterPro" id="IPR027417">
    <property type="entry name" value="P-loop_NTPase"/>
</dbReference>
<dbReference type="RefSeq" id="WP_073048841.1">
    <property type="nucleotide sequence ID" value="NZ_FQZL01000008.1"/>
</dbReference>
<dbReference type="GO" id="GO:0016887">
    <property type="term" value="F:ATP hydrolysis activity"/>
    <property type="evidence" value="ECO:0007669"/>
    <property type="project" value="InterPro"/>
</dbReference>
<evidence type="ECO:0000256" key="2">
    <source>
        <dbReference type="ARBA" id="ARBA00022741"/>
    </source>
</evidence>
<evidence type="ECO:0000259" key="4">
    <source>
        <dbReference type="PROSITE" id="PS50893"/>
    </source>
</evidence>
<evidence type="ECO:0000256" key="3">
    <source>
        <dbReference type="ARBA" id="ARBA00022840"/>
    </source>
</evidence>
<keyword evidence="2" id="KW-0547">Nucleotide-binding</keyword>
<dbReference type="InterPro" id="IPR050093">
    <property type="entry name" value="ABC_SmlMolc_Importer"/>
</dbReference>
<reference evidence="5 6" key="1">
    <citation type="submission" date="2016-11" db="EMBL/GenBank/DDBJ databases">
        <authorList>
            <person name="Jaros S."/>
            <person name="Januszkiewicz K."/>
            <person name="Wedrychowicz H."/>
        </authorList>
    </citation>
    <scope>NUCLEOTIDE SEQUENCE [LARGE SCALE GENOMIC DNA]</scope>
    <source>
        <strain evidence="5 6">DSM 17477</strain>
    </source>
</reference>
<evidence type="ECO:0000313" key="5">
    <source>
        <dbReference type="EMBL" id="SHI93352.1"/>
    </source>
</evidence>
<dbReference type="AlphaFoldDB" id="A0A1M6F6R6"/>
<evidence type="ECO:0000313" key="6">
    <source>
        <dbReference type="Proteomes" id="UP000184052"/>
    </source>
</evidence>
<dbReference type="PROSITE" id="PS00211">
    <property type="entry name" value="ABC_TRANSPORTER_1"/>
    <property type="match status" value="1"/>
</dbReference>
<dbReference type="EMBL" id="FQZL01000008">
    <property type="protein sequence ID" value="SHI93352.1"/>
    <property type="molecule type" value="Genomic_DNA"/>
</dbReference>
<name>A0A1M6F6R6_9FIRM</name>
<dbReference type="Pfam" id="PF00005">
    <property type="entry name" value="ABC_tran"/>
    <property type="match status" value="1"/>
</dbReference>
<dbReference type="SUPFAM" id="SSF52540">
    <property type="entry name" value="P-loop containing nucleoside triphosphate hydrolases"/>
    <property type="match status" value="1"/>
</dbReference>
<dbReference type="SMART" id="SM00382">
    <property type="entry name" value="AAA"/>
    <property type="match status" value="1"/>
</dbReference>
<sequence length="256" mass="29811">MYCEKILEIRNLNKTFESRRKKNTVFNDFSLEVGKGEFLSLLGPSGCGKSTLLEMIAGFDMDYTGDMIFRGEIIAGTSGERAVVFQKDALFPWLSVFDNIAYGLKIKKMNSEDIKVKVEYVLDKVGLLDFVDHFPEELSGGMKQRVALARVLVMEPEVLLMDEPFGALDSFTRLRMQELMIEIREKFSITVIFVTHDIDEALILSDRIVMMDADNNDKYRELRPVLEKRYKSLTEKMMDEKYLRWKKEIIDWFHLK</sequence>
<dbReference type="Proteomes" id="UP000184052">
    <property type="component" value="Unassembled WGS sequence"/>
</dbReference>
<dbReference type="InterPro" id="IPR003439">
    <property type="entry name" value="ABC_transporter-like_ATP-bd"/>
</dbReference>
<dbReference type="InterPro" id="IPR017871">
    <property type="entry name" value="ABC_transporter-like_CS"/>
</dbReference>